<proteinExistence type="predicted"/>
<dbReference type="AlphaFoldDB" id="A0A843WSQ3"/>
<reference evidence="5" key="1">
    <citation type="submission" date="2017-07" db="EMBL/GenBank/DDBJ databases">
        <title>Taro Niue Genome Assembly and Annotation.</title>
        <authorList>
            <person name="Atibalentja N."/>
            <person name="Keating K."/>
            <person name="Fields C.J."/>
        </authorList>
    </citation>
    <scope>NUCLEOTIDE SEQUENCE</scope>
    <source>
        <strain evidence="5">Niue_2</strain>
        <tissue evidence="5">Leaf</tissue>
    </source>
</reference>
<accession>A0A843WSQ3</accession>
<sequence length="100" mass="11624">MWIDFFDLIYFKQANWRFRFIFSTRMGHIEVVKSILTKDPSVCFKIDKKGQTTLHVAVKGQNVDIVMELLKPDPSIINLKDGKGETEDEPYTQEDGNDLE</sequence>
<keyword evidence="1" id="KW-0677">Repeat</keyword>
<dbReference type="PANTHER" id="PTHR24186:SF8">
    <property type="entry name" value="ANKYRIN REPEAT FAMILY PROTEIN"/>
    <property type="match status" value="1"/>
</dbReference>
<evidence type="ECO:0000313" key="6">
    <source>
        <dbReference type="Proteomes" id="UP000652761"/>
    </source>
</evidence>
<keyword evidence="2 3" id="KW-0040">ANK repeat</keyword>
<dbReference type="PROSITE" id="PS50088">
    <property type="entry name" value="ANK_REPEAT"/>
    <property type="match status" value="1"/>
</dbReference>
<dbReference type="GO" id="GO:0005886">
    <property type="term" value="C:plasma membrane"/>
    <property type="evidence" value="ECO:0007669"/>
    <property type="project" value="TreeGrafter"/>
</dbReference>
<dbReference type="EMBL" id="NMUH01003888">
    <property type="protein sequence ID" value="MQM07495.1"/>
    <property type="molecule type" value="Genomic_DNA"/>
</dbReference>
<dbReference type="OrthoDB" id="772680at2759"/>
<protein>
    <submittedName>
        <fullName evidence="5">Uncharacterized protein</fullName>
    </submittedName>
</protein>
<organism evidence="5 6">
    <name type="scientific">Colocasia esculenta</name>
    <name type="common">Wild taro</name>
    <name type="synonym">Arum esculentum</name>
    <dbReference type="NCBI Taxonomy" id="4460"/>
    <lineage>
        <taxon>Eukaryota</taxon>
        <taxon>Viridiplantae</taxon>
        <taxon>Streptophyta</taxon>
        <taxon>Embryophyta</taxon>
        <taxon>Tracheophyta</taxon>
        <taxon>Spermatophyta</taxon>
        <taxon>Magnoliopsida</taxon>
        <taxon>Liliopsida</taxon>
        <taxon>Araceae</taxon>
        <taxon>Aroideae</taxon>
        <taxon>Colocasieae</taxon>
        <taxon>Colocasia</taxon>
    </lineage>
</organism>
<keyword evidence="6" id="KW-1185">Reference proteome</keyword>
<gene>
    <name evidence="5" type="ORF">Taro_040329</name>
</gene>
<comment type="caution">
    <text evidence="5">The sequence shown here is derived from an EMBL/GenBank/DDBJ whole genome shotgun (WGS) entry which is preliminary data.</text>
</comment>
<name>A0A843WSQ3_COLES</name>
<evidence type="ECO:0000256" key="4">
    <source>
        <dbReference type="SAM" id="MobiDB-lite"/>
    </source>
</evidence>
<dbReference type="InterPro" id="IPR002110">
    <property type="entry name" value="Ankyrin_rpt"/>
</dbReference>
<dbReference type="Gene3D" id="1.25.40.20">
    <property type="entry name" value="Ankyrin repeat-containing domain"/>
    <property type="match status" value="1"/>
</dbReference>
<evidence type="ECO:0000256" key="1">
    <source>
        <dbReference type="ARBA" id="ARBA00022737"/>
    </source>
</evidence>
<feature type="repeat" description="ANK" evidence="3">
    <location>
        <begin position="49"/>
        <end position="82"/>
    </location>
</feature>
<dbReference type="Pfam" id="PF12796">
    <property type="entry name" value="Ank_2"/>
    <property type="match status" value="1"/>
</dbReference>
<evidence type="ECO:0000256" key="3">
    <source>
        <dbReference type="PROSITE-ProRule" id="PRU00023"/>
    </source>
</evidence>
<dbReference type="PANTHER" id="PTHR24186">
    <property type="entry name" value="PROTEIN PHOSPHATASE 1 REGULATORY SUBUNIT"/>
    <property type="match status" value="1"/>
</dbReference>
<feature type="region of interest" description="Disordered" evidence="4">
    <location>
        <begin position="78"/>
        <end position="100"/>
    </location>
</feature>
<dbReference type="Proteomes" id="UP000652761">
    <property type="component" value="Unassembled WGS sequence"/>
</dbReference>
<evidence type="ECO:0000313" key="5">
    <source>
        <dbReference type="EMBL" id="MQM07495.1"/>
    </source>
</evidence>
<dbReference type="InterPro" id="IPR036770">
    <property type="entry name" value="Ankyrin_rpt-contain_sf"/>
</dbReference>
<evidence type="ECO:0000256" key="2">
    <source>
        <dbReference type="ARBA" id="ARBA00023043"/>
    </source>
</evidence>
<feature type="compositionally biased region" description="Acidic residues" evidence="4">
    <location>
        <begin position="86"/>
        <end position="100"/>
    </location>
</feature>
<dbReference type="SUPFAM" id="SSF48403">
    <property type="entry name" value="Ankyrin repeat"/>
    <property type="match status" value="1"/>
</dbReference>